<dbReference type="Proteomes" id="UP000000447">
    <property type="component" value="Chromosome"/>
</dbReference>
<sequence>MVAPSSPTWQERQSGFGRRRVNGSFLPVRPSHRNSSPRRRRIVAFEPFREVTAWVRALLLSRANGHGEVALLSSRAARPLVARSEYPAEHPVRIRSRLVTGRTSDAGRED</sequence>
<dbReference type="KEGG" id="tro:trd_0243"/>
<keyword evidence="3" id="KW-1185">Reference proteome</keyword>
<name>B9KXQ5_THERP</name>
<evidence type="ECO:0000256" key="1">
    <source>
        <dbReference type="SAM" id="MobiDB-lite"/>
    </source>
</evidence>
<feature type="compositionally biased region" description="Polar residues" evidence="1">
    <location>
        <begin position="1"/>
        <end position="13"/>
    </location>
</feature>
<feature type="region of interest" description="Disordered" evidence="1">
    <location>
        <begin position="1"/>
        <end position="38"/>
    </location>
</feature>
<dbReference type="STRING" id="309801.trd_0243"/>
<organism evidence="2 3">
    <name type="scientific">Thermomicrobium roseum (strain ATCC 27502 / DSM 5159 / P-2)</name>
    <dbReference type="NCBI Taxonomy" id="309801"/>
    <lineage>
        <taxon>Bacteria</taxon>
        <taxon>Pseudomonadati</taxon>
        <taxon>Thermomicrobiota</taxon>
        <taxon>Thermomicrobia</taxon>
        <taxon>Thermomicrobiales</taxon>
        <taxon>Thermomicrobiaceae</taxon>
        <taxon>Thermomicrobium</taxon>
    </lineage>
</organism>
<dbReference type="EMBL" id="CP001275">
    <property type="protein sequence ID" value="ACM06328.1"/>
    <property type="molecule type" value="Genomic_DNA"/>
</dbReference>
<proteinExistence type="predicted"/>
<gene>
    <name evidence="2" type="ordered locus">trd_0243</name>
</gene>
<evidence type="ECO:0000313" key="2">
    <source>
        <dbReference type="EMBL" id="ACM06328.1"/>
    </source>
</evidence>
<evidence type="ECO:0000313" key="3">
    <source>
        <dbReference type="Proteomes" id="UP000000447"/>
    </source>
</evidence>
<accession>B9KXQ5</accession>
<reference evidence="2 3" key="1">
    <citation type="journal article" date="2009" name="PLoS ONE">
        <title>Complete genome sequence of the aerobic CO-oxidizing thermophile Thermomicrobium roseum.</title>
        <authorList>
            <person name="Wu D."/>
            <person name="Raymond J."/>
            <person name="Wu M."/>
            <person name="Chatterji S."/>
            <person name="Ren Q."/>
            <person name="Graham J.E."/>
            <person name="Bryant D.A."/>
            <person name="Robb F."/>
            <person name="Colman A."/>
            <person name="Tallon L.J."/>
            <person name="Badger J.H."/>
            <person name="Madupu R."/>
            <person name="Ward N.L."/>
            <person name="Eisen J.A."/>
        </authorList>
    </citation>
    <scope>NUCLEOTIDE SEQUENCE [LARGE SCALE GENOMIC DNA]</scope>
    <source>
        <strain evidence="3">ATCC 27502 / DSM 5159 / P-2</strain>
    </source>
</reference>
<protein>
    <submittedName>
        <fullName evidence="2">Uncharacterized protein</fullName>
    </submittedName>
</protein>
<dbReference type="HOGENOM" id="CLU_2169896_0_0_0"/>
<dbReference type="AlphaFoldDB" id="B9KXQ5"/>